<evidence type="ECO:0000313" key="1">
    <source>
        <dbReference type="EMBL" id="OJD61316.1"/>
    </source>
</evidence>
<protein>
    <submittedName>
        <fullName evidence="1">Uncharacterized protein</fullName>
    </submittedName>
</protein>
<gene>
    <name evidence="1" type="ORF">BAU25_15780</name>
</gene>
<dbReference type="Proteomes" id="UP000181873">
    <property type="component" value="Unassembled WGS sequence"/>
</dbReference>
<dbReference type="EMBL" id="MAOE01000102">
    <property type="protein sequence ID" value="OJD61316.1"/>
    <property type="molecule type" value="Genomic_DNA"/>
</dbReference>
<organism evidence="1 2">
    <name type="scientific">Bacillus albus</name>
    <dbReference type="NCBI Taxonomy" id="2026189"/>
    <lineage>
        <taxon>Bacteria</taxon>
        <taxon>Bacillati</taxon>
        <taxon>Bacillota</taxon>
        <taxon>Bacilli</taxon>
        <taxon>Bacillales</taxon>
        <taxon>Bacillaceae</taxon>
        <taxon>Bacillus</taxon>
        <taxon>Bacillus cereus group</taxon>
    </lineage>
</organism>
<dbReference type="RefSeq" id="WP_071758588.1">
    <property type="nucleotide sequence ID" value="NZ_CBCSIO010000024.1"/>
</dbReference>
<sequence length="77" mass="8076">MIESLILVEGQNISTEALRSMSLGNTKQLVIGVTPPARGVILHVTATSSSYLGSALIEISQVPGVKNVLTLTLENNS</sequence>
<dbReference type="AlphaFoldDB" id="A0A1J9UCD2"/>
<proteinExistence type="predicted"/>
<evidence type="ECO:0000313" key="2">
    <source>
        <dbReference type="Proteomes" id="UP000181873"/>
    </source>
</evidence>
<reference evidence="1 2" key="1">
    <citation type="submission" date="2016-06" db="EMBL/GenBank/DDBJ databases">
        <title>First insights into the genetic diversity and population structure of in the Bacillus cereus group bacteria from diverse marine environments.</title>
        <authorList>
            <person name="Liu Y."/>
            <person name="Lai Q."/>
            <person name="Shao Z."/>
        </authorList>
    </citation>
    <scope>NUCLEOTIDE SEQUENCE [LARGE SCALE GENOMIC DNA]</scope>
    <source>
        <strain evidence="1 2">N35-10-2</strain>
    </source>
</reference>
<name>A0A1J9UCD2_9BACI</name>
<comment type="caution">
    <text evidence="1">The sequence shown here is derived from an EMBL/GenBank/DDBJ whole genome shotgun (WGS) entry which is preliminary data.</text>
</comment>
<accession>A0A1J9UCD2</accession>